<organism evidence="2 3">
    <name type="scientific">Streptococcus varani</name>
    <dbReference type="NCBI Taxonomy" id="1608583"/>
    <lineage>
        <taxon>Bacteria</taxon>
        <taxon>Bacillati</taxon>
        <taxon>Bacillota</taxon>
        <taxon>Bacilli</taxon>
        <taxon>Lactobacillales</taxon>
        <taxon>Streptococcaceae</taxon>
        <taxon>Streptococcus</taxon>
    </lineage>
</organism>
<sequence length="274" mass="31340">MKDQARIYWTTIEDIEHKLSKENRTYMSKVKGYMLLSSLFHDADEVMVEHLYNMYLDVFEGQKNGLSAEEFLGDNPKAMADELLKNLPPLTVKKALDLSLMVGGIFLAFQFLAEFAGSGQIGLNMMSILGFMSLALAFPILFFLLIKQVIYQTKKWKIWGTYLLFGLLFVTALAINTWITNHLSSILLPRIWSILLALIIVVVTTIYRKEDLVKCIFLPVFLLYFLSGLLQVYLAFQGISGDFWNKWLPVGVMLLGFVLFWIGSIVLLLAKRKK</sequence>
<proteinExistence type="predicted"/>
<keyword evidence="3" id="KW-1185">Reference proteome</keyword>
<dbReference type="EMBL" id="CTEN01000003">
    <property type="protein sequence ID" value="CQR25317.1"/>
    <property type="molecule type" value="Genomic_DNA"/>
</dbReference>
<feature type="transmembrane region" description="Helical" evidence="1">
    <location>
        <begin position="248"/>
        <end position="270"/>
    </location>
</feature>
<evidence type="ECO:0000313" key="3">
    <source>
        <dbReference type="Proteomes" id="UP000198604"/>
    </source>
</evidence>
<keyword evidence="1" id="KW-0472">Membrane</keyword>
<accession>A0A0E4CT53</accession>
<dbReference type="Proteomes" id="UP000198604">
    <property type="component" value="Unassembled WGS sequence"/>
</dbReference>
<feature type="transmembrane region" description="Helical" evidence="1">
    <location>
        <begin position="191"/>
        <end position="208"/>
    </location>
</feature>
<keyword evidence="1" id="KW-0812">Transmembrane</keyword>
<feature type="transmembrane region" description="Helical" evidence="1">
    <location>
        <begin position="125"/>
        <end position="146"/>
    </location>
</feature>
<feature type="transmembrane region" description="Helical" evidence="1">
    <location>
        <begin position="215"/>
        <end position="236"/>
    </location>
</feature>
<feature type="transmembrane region" description="Helical" evidence="1">
    <location>
        <begin position="158"/>
        <end position="179"/>
    </location>
</feature>
<evidence type="ECO:0000256" key="1">
    <source>
        <dbReference type="SAM" id="Phobius"/>
    </source>
</evidence>
<dbReference type="AlphaFoldDB" id="A0A0E4CT53"/>
<reference evidence="3" key="1">
    <citation type="submission" date="2015-03" db="EMBL/GenBank/DDBJ databases">
        <authorList>
            <person name="Urmite Genomes"/>
        </authorList>
    </citation>
    <scope>NUCLEOTIDE SEQUENCE [LARGE SCALE GENOMIC DNA]</scope>
    <source>
        <strain evidence="3">FF10</strain>
    </source>
</reference>
<dbReference type="SUPFAM" id="SSF158560">
    <property type="entry name" value="BH3980-like"/>
    <property type="match status" value="1"/>
</dbReference>
<gene>
    <name evidence="2" type="ORF">BN1356_01659</name>
</gene>
<dbReference type="InterPro" id="IPR009214">
    <property type="entry name" value="DUF1129"/>
</dbReference>
<keyword evidence="1" id="KW-1133">Transmembrane helix</keyword>
<protein>
    <submittedName>
        <fullName evidence="2">Membrane protein</fullName>
    </submittedName>
</protein>
<evidence type="ECO:0000313" key="2">
    <source>
        <dbReference type="EMBL" id="CQR25317.1"/>
    </source>
</evidence>
<dbReference type="STRING" id="1608583.BN1356_01659"/>
<dbReference type="OrthoDB" id="1655249at2"/>
<dbReference type="Gene3D" id="1.10.1900.10">
    <property type="entry name" value="c-terminal domain of poly(a) binding protein"/>
    <property type="match status" value="1"/>
</dbReference>
<name>A0A0E4CT53_9STRE</name>
<dbReference type="RefSeq" id="WP_093650876.1">
    <property type="nucleotide sequence ID" value="NZ_CTEN01000003.1"/>
</dbReference>
<feature type="transmembrane region" description="Helical" evidence="1">
    <location>
        <begin position="95"/>
        <end position="113"/>
    </location>
</feature>
<dbReference type="Pfam" id="PF06570">
    <property type="entry name" value="DUF1129"/>
    <property type="match status" value="1"/>
</dbReference>